<dbReference type="Proteomes" id="UP000253729">
    <property type="component" value="Unassembled WGS sequence"/>
</dbReference>
<dbReference type="EMBL" id="KZ852034">
    <property type="protein sequence ID" value="RDH37995.1"/>
    <property type="molecule type" value="Genomic_DNA"/>
</dbReference>
<organism evidence="1 2">
    <name type="scientific">Aspergillus welwitschiae</name>
    <dbReference type="NCBI Taxonomy" id="1341132"/>
    <lineage>
        <taxon>Eukaryota</taxon>
        <taxon>Fungi</taxon>
        <taxon>Dikarya</taxon>
        <taxon>Ascomycota</taxon>
        <taxon>Pezizomycotina</taxon>
        <taxon>Eurotiomycetes</taxon>
        <taxon>Eurotiomycetidae</taxon>
        <taxon>Eurotiales</taxon>
        <taxon>Aspergillaceae</taxon>
        <taxon>Aspergillus</taxon>
        <taxon>Aspergillus subgen. Circumdati</taxon>
    </lineage>
</organism>
<dbReference type="AlphaFoldDB" id="A0A3F3QFW7"/>
<evidence type="ECO:0000313" key="1">
    <source>
        <dbReference type="EMBL" id="RDH37995.1"/>
    </source>
</evidence>
<gene>
    <name evidence="1" type="ORF">BDQ94DRAFT_135467</name>
</gene>
<dbReference type="RefSeq" id="XP_026631017.1">
    <property type="nucleotide sequence ID" value="XM_026764672.1"/>
</dbReference>
<proteinExistence type="predicted"/>
<accession>A0A3F3QFW7</accession>
<evidence type="ECO:0000313" key="2">
    <source>
        <dbReference type="Proteomes" id="UP000253729"/>
    </source>
</evidence>
<reference evidence="1 2" key="1">
    <citation type="submission" date="2018-07" db="EMBL/GenBank/DDBJ databases">
        <title>The genomes of Aspergillus section Nigri reveals drivers in fungal speciation.</title>
        <authorList>
            <consortium name="DOE Joint Genome Institute"/>
            <person name="Vesth T.C."/>
            <person name="Nybo J."/>
            <person name="Theobald S."/>
            <person name="Brandl J."/>
            <person name="Frisvad J.C."/>
            <person name="Nielsen K.F."/>
            <person name="Lyhne E.K."/>
            <person name="Kogle M.E."/>
            <person name="Kuo A."/>
            <person name="Riley R."/>
            <person name="Clum A."/>
            <person name="Nolan M."/>
            <person name="Lipzen A."/>
            <person name="Salamov A."/>
            <person name="Henrissat B."/>
            <person name="Wiebenga A."/>
            <person name="De vries R.P."/>
            <person name="Grigoriev I.V."/>
            <person name="Mortensen U.H."/>
            <person name="Andersen M.R."/>
            <person name="Baker S.E."/>
        </authorList>
    </citation>
    <scope>NUCLEOTIDE SEQUENCE [LARGE SCALE GENOMIC DNA]</scope>
    <source>
        <strain evidence="1 2">CBS 139.54b</strain>
    </source>
</reference>
<dbReference type="GeneID" id="38133028"/>
<name>A0A3F3QFW7_9EURO</name>
<sequence>MFVTGRSGPTFFIWVVAGSYLRPSLRVPRLVCCWDTLRKSSQGCLSTPHHILYLNVFDHFGLSTGHSWWCGLLRNVYIRL</sequence>
<keyword evidence="2" id="KW-1185">Reference proteome</keyword>
<protein>
    <submittedName>
        <fullName evidence="1">Uncharacterized protein</fullName>
    </submittedName>
</protein>